<keyword evidence="2" id="KW-1185">Reference proteome</keyword>
<dbReference type="Pfam" id="PF14109">
    <property type="entry name" value="GldH_lipo"/>
    <property type="match status" value="1"/>
</dbReference>
<protein>
    <submittedName>
        <fullName evidence="1">Gliding motility lipoprotein GldH</fullName>
    </submittedName>
</protein>
<evidence type="ECO:0000313" key="1">
    <source>
        <dbReference type="EMBL" id="QTE24305.1"/>
    </source>
</evidence>
<dbReference type="RefSeq" id="WP_208080277.1">
    <property type="nucleotide sequence ID" value="NZ_CP071869.1"/>
</dbReference>
<dbReference type="EMBL" id="CP071869">
    <property type="protein sequence ID" value="QTE24305.1"/>
    <property type="molecule type" value="Genomic_DNA"/>
</dbReference>
<organism evidence="1 2">
    <name type="scientific">Polaribacter cellanae</name>
    <dbReference type="NCBI Taxonomy" id="2818493"/>
    <lineage>
        <taxon>Bacteria</taxon>
        <taxon>Pseudomonadati</taxon>
        <taxon>Bacteroidota</taxon>
        <taxon>Flavobacteriia</taxon>
        <taxon>Flavobacteriales</taxon>
        <taxon>Flavobacteriaceae</taxon>
    </lineage>
</organism>
<dbReference type="NCBIfam" id="TIGR03511">
    <property type="entry name" value="GldH_lipo"/>
    <property type="match status" value="1"/>
</dbReference>
<accession>A0A975CSZ9</accession>
<gene>
    <name evidence="1" type="ORF">J3359_08610</name>
</gene>
<dbReference type="AlphaFoldDB" id="A0A975CSZ9"/>
<proteinExistence type="predicted"/>
<dbReference type="PROSITE" id="PS51257">
    <property type="entry name" value="PROKAR_LIPOPROTEIN"/>
    <property type="match status" value="1"/>
</dbReference>
<dbReference type="Proteomes" id="UP000663920">
    <property type="component" value="Chromosome"/>
</dbReference>
<reference evidence="1 2" key="1">
    <citation type="submission" date="2021-03" db="EMBL/GenBank/DDBJ databases">
        <title>Complete genome of Polaribacter_sp.SM13.</title>
        <authorList>
            <person name="Jeong S.W."/>
            <person name="Bae J.W."/>
        </authorList>
    </citation>
    <scope>NUCLEOTIDE SEQUENCE [LARGE SCALE GENOMIC DNA]</scope>
    <source>
        <strain evidence="1 2">SM13</strain>
    </source>
</reference>
<name>A0A975CSZ9_9FLAO</name>
<dbReference type="InterPro" id="IPR020018">
    <property type="entry name" value="Motility-assoc_lipoprot_GldH"/>
</dbReference>
<sequence length="166" mass="19267">MLAIPRINNFFFLILISIFLTSCDGNTEFNQYKSLENGAWKANEKVFFNFEVKDTIQAKNLFINIRNNNDFQFSNLYVITELKFPNGTEVIDTLQYEMADASGRFLGDGFTEIKDNKLFYKENKVFPISGKYEFTIRQAMRKNGEVHPIPFLEGIIDVGFSIEKIE</sequence>
<dbReference type="KEGG" id="pcea:J3359_08610"/>
<evidence type="ECO:0000313" key="2">
    <source>
        <dbReference type="Proteomes" id="UP000663920"/>
    </source>
</evidence>
<keyword evidence="1" id="KW-0449">Lipoprotein</keyword>